<dbReference type="NCBIfam" id="NF047658">
    <property type="entry name" value="HYC_CC_PP"/>
    <property type="match status" value="1"/>
</dbReference>
<name>H8KRC6_SOLCM</name>
<dbReference type="KEGG" id="scn:Solca_2351"/>
<evidence type="ECO:0000256" key="1">
    <source>
        <dbReference type="SAM" id="Phobius"/>
    </source>
</evidence>
<organism evidence="2 3">
    <name type="scientific">Solitalea canadensis (strain ATCC 29591 / DSM 3403 / JCM 21819 / LMG 8368 / NBRC 15130 / NCIMB 12057 / USAM 9D)</name>
    <name type="common">Flexibacter canadensis</name>
    <dbReference type="NCBI Taxonomy" id="929556"/>
    <lineage>
        <taxon>Bacteria</taxon>
        <taxon>Pseudomonadati</taxon>
        <taxon>Bacteroidota</taxon>
        <taxon>Sphingobacteriia</taxon>
        <taxon>Sphingobacteriales</taxon>
        <taxon>Sphingobacteriaceae</taxon>
        <taxon>Solitalea</taxon>
    </lineage>
</organism>
<dbReference type="HOGENOM" id="CLU_1776213_0_0_10"/>
<keyword evidence="3" id="KW-1185">Reference proteome</keyword>
<dbReference type="STRING" id="929556.Solca_2351"/>
<dbReference type="Pfam" id="PF26622">
    <property type="entry name" value="DUF8199"/>
    <property type="match status" value="1"/>
</dbReference>
<sequence>MLTFLLPDFIFLVLSQMKKITAIVMSIFFLLNVVGLSVYAHYCGNELQSASVMVAADSCCDDDDSINETQSDCCHNKVETIKIKDDFLSIAKIQQAKLFPVELFLFAYHITFQNKLTDLHNPITVNFKGSPPRNCPIILLTQTFLI</sequence>
<dbReference type="eggNOG" id="ENOG5033M9B">
    <property type="taxonomic scope" value="Bacteria"/>
</dbReference>
<dbReference type="InterPro" id="IPR058512">
    <property type="entry name" value="DUF8199"/>
</dbReference>
<keyword evidence="1" id="KW-0472">Membrane</keyword>
<keyword evidence="1" id="KW-1133">Transmembrane helix</keyword>
<gene>
    <name evidence="2" type="ordered locus">Solca_2351</name>
</gene>
<evidence type="ECO:0000313" key="3">
    <source>
        <dbReference type="Proteomes" id="UP000007590"/>
    </source>
</evidence>
<feature type="transmembrane region" description="Helical" evidence="1">
    <location>
        <begin position="20"/>
        <end position="42"/>
    </location>
</feature>
<protein>
    <submittedName>
        <fullName evidence="2">Uncharacterized protein</fullName>
    </submittedName>
</protein>
<dbReference type="Proteomes" id="UP000007590">
    <property type="component" value="Chromosome"/>
</dbReference>
<dbReference type="InterPro" id="IPR058060">
    <property type="entry name" value="HYC_CC_PP"/>
</dbReference>
<evidence type="ECO:0000313" key="2">
    <source>
        <dbReference type="EMBL" id="AFD07393.1"/>
    </source>
</evidence>
<dbReference type="EMBL" id="CP003349">
    <property type="protein sequence ID" value="AFD07393.1"/>
    <property type="molecule type" value="Genomic_DNA"/>
</dbReference>
<keyword evidence="1" id="KW-0812">Transmembrane</keyword>
<accession>H8KRC6</accession>
<reference evidence="2" key="1">
    <citation type="submission" date="2012-02" db="EMBL/GenBank/DDBJ databases">
        <title>The complete genome of Solitalea canadensis DSM 3403.</title>
        <authorList>
            <consortium name="US DOE Joint Genome Institute (JGI-PGF)"/>
            <person name="Lucas S."/>
            <person name="Copeland A."/>
            <person name="Lapidus A."/>
            <person name="Glavina del Rio T."/>
            <person name="Dalin E."/>
            <person name="Tice H."/>
            <person name="Bruce D."/>
            <person name="Goodwin L."/>
            <person name="Pitluck S."/>
            <person name="Peters L."/>
            <person name="Ovchinnikova G."/>
            <person name="Lu M."/>
            <person name="Kyrpides N."/>
            <person name="Mavromatis K."/>
            <person name="Ivanova N."/>
            <person name="Brettin T."/>
            <person name="Detter J.C."/>
            <person name="Han C."/>
            <person name="Larimer F."/>
            <person name="Land M."/>
            <person name="Hauser L."/>
            <person name="Markowitz V."/>
            <person name="Cheng J.-F."/>
            <person name="Hugenholtz P."/>
            <person name="Woyke T."/>
            <person name="Wu D."/>
            <person name="Spring S."/>
            <person name="Schroeder M."/>
            <person name="Kopitz M."/>
            <person name="Brambilla E."/>
            <person name="Klenk H.-P."/>
            <person name="Eisen J.A."/>
        </authorList>
    </citation>
    <scope>NUCLEOTIDE SEQUENCE</scope>
    <source>
        <strain evidence="2">DSM 3403</strain>
    </source>
</reference>
<dbReference type="AlphaFoldDB" id="H8KRC6"/>
<proteinExistence type="predicted"/>